<protein>
    <submittedName>
        <fullName evidence="9">MFS transporter</fullName>
    </submittedName>
</protein>
<feature type="transmembrane region" description="Helical" evidence="7">
    <location>
        <begin position="40"/>
        <end position="63"/>
    </location>
</feature>
<name>A0A6M3HVG2_9GAMM</name>
<feature type="domain" description="Major facilitator superfamily (MFS) profile" evidence="8">
    <location>
        <begin position="8"/>
        <end position="387"/>
    </location>
</feature>
<dbReference type="InterPro" id="IPR050171">
    <property type="entry name" value="MFS_Transporters"/>
</dbReference>
<feature type="transmembrane region" description="Helical" evidence="7">
    <location>
        <begin position="213"/>
        <end position="233"/>
    </location>
</feature>
<dbReference type="PROSITE" id="PS50850">
    <property type="entry name" value="MFS"/>
    <property type="match status" value="1"/>
</dbReference>
<keyword evidence="10" id="KW-1185">Reference proteome</keyword>
<dbReference type="Gene3D" id="1.20.1250.20">
    <property type="entry name" value="MFS general substrate transporter like domains"/>
    <property type="match status" value="1"/>
</dbReference>
<dbReference type="PROSITE" id="PS00216">
    <property type="entry name" value="SUGAR_TRANSPORT_1"/>
    <property type="match status" value="1"/>
</dbReference>
<feature type="transmembrane region" description="Helical" evidence="7">
    <location>
        <begin position="75"/>
        <end position="93"/>
    </location>
</feature>
<dbReference type="PANTHER" id="PTHR23517:SF2">
    <property type="entry name" value="MULTIDRUG RESISTANCE PROTEIN MDTH"/>
    <property type="match status" value="1"/>
</dbReference>
<dbReference type="Pfam" id="PF07690">
    <property type="entry name" value="MFS_1"/>
    <property type="match status" value="1"/>
</dbReference>
<evidence type="ECO:0000256" key="6">
    <source>
        <dbReference type="ARBA" id="ARBA00023136"/>
    </source>
</evidence>
<dbReference type="GO" id="GO:0005886">
    <property type="term" value="C:plasma membrane"/>
    <property type="evidence" value="ECO:0007669"/>
    <property type="project" value="UniProtKB-SubCell"/>
</dbReference>
<feature type="transmembrane region" description="Helical" evidence="7">
    <location>
        <begin position="245"/>
        <end position="263"/>
    </location>
</feature>
<evidence type="ECO:0000256" key="1">
    <source>
        <dbReference type="ARBA" id="ARBA00004651"/>
    </source>
</evidence>
<gene>
    <name evidence="9" type="ORF">E3E15_07035</name>
</gene>
<dbReference type="InterPro" id="IPR005829">
    <property type="entry name" value="Sugar_transporter_CS"/>
</dbReference>
<dbReference type="InterPro" id="IPR011701">
    <property type="entry name" value="MFS"/>
</dbReference>
<sequence length="458" mass="51178">MYNKEFQTTAYISLIYSFRMIGLFIIFPIFSLYIDDLQYATPFLIGLALGIYGLTQAMLQIVLSILSDRFGRKPIIMFGLILLIIGSIISAYSTSIYGIIIGRAIQGAGAIGSTLTALVADTTKEENRLKAMSMIGLSIGFSFIVAMMLSSILNSIIGLSGIFWLTAIFGVAGIFMLTKIPTPKTPSFHHEAKTVFRLIKDVIIHQELLRLNYGIFSLHAILTALFIIIPTILTNILQIPTNYQWIIYLPVLIISFFMMFPFVMIAEVKRKMRKYFILAIALLAICLTSLVFGYSQTLVVSTILIFFFAAFTFLESCLPSLVSKIAPAGSKGTAMGIFSSCQFFGIFIGGTLGGIIFHHFGILGVLVLCILLALSWLIISLVMAEPTYLNSKIYKLNCHVSEIKDQLEKFLLKEKGVYESIVCPDEETIYLKIDKKEFNESSFTHKLQREFNCQLINP</sequence>
<dbReference type="GO" id="GO:0022857">
    <property type="term" value="F:transmembrane transporter activity"/>
    <property type="evidence" value="ECO:0007669"/>
    <property type="project" value="InterPro"/>
</dbReference>
<evidence type="ECO:0000313" key="10">
    <source>
        <dbReference type="Proteomes" id="UP000503320"/>
    </source>
</evidence>
<comment type="subcellular location">
    <subcellularLocation>
        <location evidence="1">Cell membrane</location>
        <topology evidence="1">Multi-pass membrane protein</topology>
    </subcellularLocation>
</comment>
<dbReference type="KEGG" id="afri:E3E15_07035"/>
<keyword evidence="4 7" id="KW-0812">Transmembrane</keyword>
<dbReference type="EMBL" id="CP038017">
    <property type="protein sequence ID" value="QIV95110.1"/>
    <property type="molecule type" value="Genomic_DNA"/>
</dbReference>
<dbReference type="RefSeq" id="WP_172107097.1">
    <property type="nucleotide sequence ID" value="NZ_CP038017.1"/>
</dbReference>
<feature type="transmembrane region" description="Helical" evidence="7">
    <location>
        <begin position="334"/>
        <end position="356"/>
    </location>
</feature>
<dbReference type="Gene3D" id="3.30.70.100">
    <property type="match status" value="1"/>
</dbReference>
<evidence type="ECO:0000256" key="7">
    <source>
        <dbReference type="SAM" id="Phobius"/>
    </source>
</evidence>
<keyword evidence="6 7" id="KW-0472">Membrane</keyword>
<dbReference type="SUPFAM" id="SSF103473">
    <property type="entry name" value="MFS general substrate transporter"/>
    <property type="match status" value="1"/>
</dbReference>
<accession>A0A6M3HVG2</accession>
<organism evidence="9 10">
    <name type="scientific">Allofrancisella frigidaquae</name>
    <dbReference type="NCBI Taxonomy" id="1085644"/>
    <lineage>
        <taxon>Bacteria</taxon>
        <taxon>Pseudomonadati</taxon>
        <taxon>Pseudomonadota</taxon>
        <taxon>Gammaproteobacteria</taxon>
        <taxon>Thiotrichales</taxon>
        <taxon>Francisellaceae</taxon>
        <taxon>Allofrancisella</taxon>
    </lineage>
</organism>
<feature type="transmembrane region" description="Helical" evidence="7">
    <location>
        <begin position="131"/>
        <end position="150"/>
    </location>
</feature>
<evidence type="ECO:0000313" key="9">
    <source>
        <dbReference type="EMBL" id="QIV95110.1"/>
    </source>
</evidence>
<feature type="transmembrane region" description="Helical" evidence="7">
    <location>
        <begin position="362"/>
        <end position="384"/>
    </location>
</feature>
<evidence type="ECO:0000256" key="3">
    <source>
        <dbReference type="ARBA" id="ARBA00022475"/>
    </source>
</evidence>
<evidence type="ECO:0000259" key="8">
    <source>
        <dbReference type="PROSITE" id="PS50850"/>
    </source>
</evidence>
<dbReference type="InterPro" id="IPR036259">
    <property type="entry name" value="MFS_trans_sf"/>
</dbReference>
<keyword evidence="5 7" id="KW-1133">Transmembrane helix</keyword>
<feature type="transmembrane region" description="Helical" evidence="7">
    <location>
        <begin position="12"/>
        <end position="34"/>
    </location>
</feature>
<keyword evidence="2" id="KW-0813">Transport</keyword>
<feature type="transmembrane region" description="Helical" evidence="7">
    <location>
        <begin position="275"/>
        <end position="294"/>
    </location>
</feature>
<reference evidence="9 10" key="1">
    <citation type="submission" date="2019-03" db="EMBL/GenBank/DDBJ databases">
        <title>Complete Genome Sequence of Allofrancisella frigidaquae Strain SYSU 10HL1970 Isolated from Water-Cooling Systems in China.</title>
        <authorList>
            <person name="Ohrman C."/>
            <person name="Uneklint I."/>
            <person name="Sjodin A."/>
        </authorList>
    </citation>
    <scope>NUCLEOTIDE SEQUENCE [LARGE SCALE GENOMIC DNA]</scope>
    <source>
        <strain evidence="9 10">SYSU 10HL1970</strain>
    </source>
</reference>
<dbReference type="AlphaFoldDB" id="A0A6M3HVG2"/>
<dbReference type="Proteomes" id="UP000503320">
    <property type="component" value="Chromosome"/>
</dbReference>
<evidence type="ECO:0000256" key="2">
    <source>
        <dbReference type="ARBA" id="ARBA00022448"/>
    </source>
</evidence>
<feature type="transmembrane region" description="Helical" evidence="7">
    <location>
        <begin position="156"/>
        <end position="177"/>
    </location>
</feature>
<evidence type="ECO:0000256" key="5">
    <source>
        <dbReference type="ARBA" id="ARBA00022989"/>
    </source>
</evidence>
<proteinExistence type="predicted"/>
<evidence type="ECO:0000256" key="4">
    <source>
        <dbReference type="ARBA" id="ARBA00022692"/>
    </source>
</evidence>
<dbReference type="CDD" id="cd17472">
    <property type="entry name" value="MFS_YajR_like"/>
    <property type="match status" value="1"/>
</dbReference>
<keyword evidence="3" id="KW-1003">Cell membrane</keyword>
<dbReference type="PANTHER" id="PTHR23517">
    <property type="entry name" value="RESISTANCE PROTEIN MDTM, PUTATIVE-RELATED-RELATED"/>
    <property type="match status" value="1"/>
</dbReference>
<dbReference type="InterPro" id="IPR020846">
    <property type="entry name" value="MFS_dom"/>
</dbReference>
<feature type="transmembrane region" description="Helical" evidence="7">
    <location>
        <begin position="300"/>
        <end position="322"/>
    </location>
</feature>